<name>A0A0F9CCE1_9ZZZZ</name>
<comment type="caution">
    <text evidence="1">The sequence shown here is derived from an EMBL/GenBank/DDBJ whole genome shotgun (WGS) entry which is preliminary data.</text>
</comment>
<feature type="non-terminal residue" evidence="1">
    <location>
        <position position="95"/>
    </location>
</feature>
<dbReference type="EMBL" id="LAZR01047376">
    <property type="protein sequence ID" value="KKK94366.1"/>
    <property type="molecule type" value="Genomic_DNA"/>
</dbReference>
<accession>A0A0F9CCE1</accession>
<sequence>MCIDHQRVCDLCGKINCPDCAEHAFIDIWEEPGSCEHLNTVCKEYESNNIDKCVECGKILCSKCFNSDINQCFHCGATMCNDCSRGSYKIAGDLR</sequence>
<evidence type="ECO:0000313" key="1">
    <source>
        <dbReference type="EMBL" id="KKK94366.1"/>
    </source>
</evidence>
<reference evidence="1" key="1">
    <citation type="journal article" date="2015" name="Nature">
        <title>Complex archaea that bridge the gap between prokaryotes and eukaryotes.</title>
        <authorList>
            <person name="Spang A."/>
            <person name="Saw J.H."/>
            <person name="Jorgensen S.L."/>
            <person name="Zaremba-Niedzwiedzka K."/>
            <person name="Martijn J."/>
            <person name="Lind A.E."/>
            <person name="van Eijk R."/>
            <person name="Schleper C."/>
            <person name="Guy L."/>
            <person name="Ettema T.J."/>
        </authorList>
    </citation>
    <scope>NUCLEOTIDE SEQUENCE</scope>
</reference>
<organism evidence="1">
    <name type="scientific">marine sediment metagenome</name>
    <dbReference type="NCBI Taxonomy" id="412755"/>
    <lineage>
        <taxon>unclassified sequences</taxon>
        <taxon>metagenomes</taxon>
        <taxon>ecological metagenomes</taxon>
    </lineage>
</organism>
<proteinExistence type="predicted"/>
<gene>
    <name evidence="1" type="ORF">LCGC14_2683550</name>
</gene>
<dbReference type="AlphaFoldDB" id="A0A0F9CCE1"/>
<protein>
    <submittedName>
        <fullName evidence="1">Uncharacterized protein</fullName>
    </submittedName>
</protein>